<dbReference type="PANTHER" id="PTHR34365:SF7">
    <property type="entry name" value="GLYCINE-RICH DOMAIN-CONTAINING PROTEIN 1"/>
    <property type="match status" value="1"/>
</dbReference>
<dbReference type="OrthoDB" id="1736958at2759"/>
<name>A0A9P0ZKR7_CUSEU</name>
<protein>
    <recommendedName>
        <fullName evidence="1">GRDP C2 domain-containing protein</fullName>
    </recommendedName>
</protein>
<comment type="caution">
    <text evidence="2">The sequence shown here is derived from an EMBL/GenBank/DDBJ whole genome shotgun (WGS) entry which is preliminary data.</text>
</comment>
<dbReference type="Pfam" id="PF25334">
    <property type="entry name" value="C2_GRDP"/>
    <property type="match status" value="1"/>
</dbReference>
<gene>
    <name evidence="2" type="ORF">CEURO_LOCUS16912</name>
</gene>
<proteinExistence type="predicted"/>
<sequence>MGLALPQAQSRMPKGETKRVWKQLYPSEPFELDVERALSLHEPSQISDQHIKGRSSDYDLVSAVKRQSSFFMKVSRPLMYSERYLEGAVGRYKGFLHLIKRNEENFSSVPTRDIDLIWHTHQLHPVSYCKDLTKLLGKVVGHNDREEKSKLELGFSMTTNIWEETYGRRYWRNAKMYRSNSLLPLEDYHQALSHHNTVVNKNISSKDVGLLRLPKTEEVMEVMLEFVGLKNEPEEEGRRLFVAFGKEGPDRIFHGKGRLDISSPSQMTNVTNDGEYLVTCFQCEPNGNLMFELMSEPWSSNNNTLPLHPLFS</sequence>
<dbReference type="InterPro" id="IPR009836">
    <property type="entry name" value="GRDP-like"/>
</dbReference>
<dbReference type="InterPro" id="IPR057458">
    <property type="entry name" value="GRDP_C2"/>
</dbReference>
<keyword evidence="3" id="KW-1185">Reference proteome</keyword>
<dbReference type="EMBL" id="CAMAPE010000048">
    <property type="protein sequence ID" value="CAH9105473.1"/>
    <property type="molecule type" value="Genomic_DNA"/>
</dbReference>
<evidence type="ECO:0000313" key="3">
    <source>
        <dbReference type="Proteomes" id="UP001152484"/>
    </source>
</evidence>
<dbReference type="AlphaFoldDB" id="A0A9P0ZKR7"/>
<feature type="domain" description="GRDP C2" evidence="1">
    <location>
        <begin position="217"/>
        <end position="300"/>
    </location>
</feature>
<dbReference type="PANTHER" id="PTHR34365">
    <property type="entry name" value="ENOLASE (DUF1399)"/>
    <property type="match status" value="1"/>
</dbReference>
<evidence type="ECO:0000259" key="1">
    <source>
        <dbReference type="Pfam" id="PF25334"/>
    </source>
</evidence>
<reference evidence="2" key="1">
    <citation type="submission" date="2022-07" db="EMBL/GenBank/DDBJ databases">
        <authorList>
            <person name="Macas J."/>
            <person name="Novak P."/>
            <person name="Neumann P."/>
        </authorList>
    </citation>
    <scope>NUCLEOTIDE SEQUENCE</scope>
</reference>
<dbReference type="Pfam" id="PF07173">
    <property type="entry name" value="GRDP-like"/>
    <property type="match status" value="1"/>
</dbReference>
<evidence type="ECO:0000313" key="2">
    <source>
        <dbReference type="EMBL" id="CAH9105473.1"/>
    </source>
</evidence>
<dbReference type="Proteomes" id="UP001152484">
    <property type="component" value="Unassembled WGS sequence"/>
</dbReference>
<organism evidence="2 3">
    <name type="scientific">Cuscuta europaea</name>
    <name type="common">European dodder</name>
    <dbReference type="NCBI Taxonomy" id="41803"/>
    <lineage>
        <taxon>Eukaryota</taxon>
        <taxon>Viridiplantae</taxon>
        <taxon>Streptophyta</taxon>
        <taxon>Embryophyta</taxon>
        <taxon>Tracheophyta</taxon>
        <taxon>Spermatophyta</taxon>
        <taxon>Magnoliopsida</taxon>
        <taxon>eudicotyledons</taxon>
        <taxon>Gunneridae</taxon>
        <taxon>Pentapetalae</taxon>
        <taxon>asterids</taxon>
        <taxon>lamiids</taxon>
        <taxon>Solanales</taxon>
        <taxon>Convolvulaceae</taxon>
        <taxon>Cuscuteae</taxon>
        <taxon>Cuscuta</taxon>
        <taxon>Cuscuta subgen. Cuscuta</taxon>
    </lineage>
</organism>
<accession>A0A9P0ZKR7</accession>